<organism evidence="1 2">
    <name type="scientific">Cutaneotrichosporon cavernicola</name>
    <dbReference type="NCBI Taxonomy" id="279322"/>
    <lineage>
        <taxon>Eukaryota</taxon>
        <taxon>Fungi</taxon>
        <taxon>Dikarya</taxon>
        <taxon>Basidiomycota</taxon>
        <taxon>Agaricomycotina</taxon>
        <taxon>Tremellomycetes</taxon>
        <taxon>Trichosporonales</taxon>
        <taxon>Trichosporonaceae</taxon>
        <taxon>Cutaneotrichosporon</taxon>
    </lineage>
</organism>
<accession>A0AA48L565</accession>
<gene>
    <name evidence="1" type="ORF">CcaverHIS019_0410040</name>
</gene>
<dbReference type="GeneID" id="85496054"/>
<evidence type="ECO:0000313" key="1">
    <source>
        <dbReference type="EMBL" id="BEI92184.1"/>
    </source>
</evidence>
<protein>
    <submittedName>
        <fullName evidence="1">Uncharacterized protein</fullName>
    </submittedName>
</protein>
<reference evidence="1" key="1">
    <citation type="journal article" date="2023" name="BMC Genomics">
        <title>Chromosome-level genome assemblies of Cutaneotrichosporon spp. (Trichosporonales, Basidiomycota) reveal imbalanced evolution between nucleotide sequences and chromosome synteny.</title>
        <authorList>
            <person name="Kobayashi Y."/>
            <person name="Kayamori A."/>
            <person name="Aoki K."/>
            <person name="Shiwa Y."/>
            <person name="Matsutani M."/>
            <person name="Fujita N."/>
            <person name="Sugita T."/>
            <person name="Iwasaki W."/>
            <person name="Tanaka N."/>
            <person name="Takashima M."/>
        </authorList>
    </citation>
    <scope>NUCLEOTIDE SEQUENCE</scope>
    <source>
        <strain evidence="1">HIS019</strain>
    </source>
</reference>
<dbReference type="KEGG" id="ccac:CcaHIS019_0410040"/>
<sequence>MSTVRIPVNTNGGHPLSPSPTFRDLADYIHARLVAERIISRWDRAVHHSGTSILIQSPSRLPAHIVEWAESAAREFYAPLHVGNAVQEEPSGIARAIAVATGIAVAPVSPITKTDTVTA</sequence>
<proteinExistence type="predicted"/>
<dbReference type="AlphaFoldDB" id="A0AA48L565"/>
<dbReference type="RefSeq" id="XP_060457449.1">
    <property type="nucleotide sequence ID" value="XM_060600902.1"/>
</dbReference>
<evidence type="ECO:0000313" key="2">
    <source>
        <dbReference type="Proteomes" id="UP001233271"/>
    </source>
</evidence>
<dbReference type="Proteomes" id="UP001233271">
    <property type="component" value="Chromosome 4"/>
</dbReference>
<dbReference type="EMBL" id="AP028215">
    <property type="protein sequence ID" value="BEI92184.1"/>
    <property type="molecule type" value="Genomic_DNA"/>
</dbReference>
<keyword evidence="2" id="KW-1185">Reference proteome</keyword>
<name>A0AA48L565_9TREE</name>